<proteinExistence type="predicted"/>
<keyword evidence="3" id="KW-0030">Aminoacyl-tRNA synthetase</keyword>
<dbReference type="GO" id="GO:0004812">
    <property type="term" value="F:aminoacyl-tRNA ligase activity"/>
    <property type="evidence" value="ECO:0007669"/>
    <property type="project" value="UniProtKB-KW"/>
</dbReference>
<accession>A0A1H0VLJ8</accession>
<dbReference type="AlphaFoldDB" id="A0A1H0VLJ8"/>
<dbReference type="InterPro" id="IPR004154">
    <property type="entry name" value="Anticodon-bd"/>
</dbReference>
<reference evidence="5 6" key="1">
    <citation type="submission" date="2016-10" db="EMBL/GenBank/DDBJ databases">
        <authorList>
            <person name="de Groot N.N."/>
        </authorList>
    </citation>
    <scope>NUCLEOTIDE SEQUENCE [LARGE SCALE GENOMIC DNA]</scope>
    <source>
        <strain evidence="5 6">S137</strain>
    </source>
</reference>
<sequence>MEICGFSLDGDQEMADGTAAVRKRGVKDSETMRVDDFIKYVQEKIVSKSEEF</sequence>
<dbReference type="GO" id="GO:0006418">
    <property type="term" value="P:tRNA aminoacylation for protein translation"/>
    <property type="evidence" value="ECO:0007669"/>
    <property type="project" value="UniProtKB-ARBA"/>
</dbReference>
<dbReference type="RefSeq" id="WP_176756834.1">
    <property type="nucleotide sequence ID" value="NZ_FNJQ01000059.1"/>
</dbReference>
<name>A0A1H0VLJ8_SELRU</name>
<dbReference type="InterPro" id="IPR036621">
    <property type="entry name" value="Anticodon-bd_dom_sf"/>
</dbReference>
<evidence type="ECO:0000313" key="5">
    <source>
        <dbReference type="EMBL" id="SDP78936.1"/>
    </source>
</evidence>
<feature type="domain" description="Anticodon-binding" evidence="4">
    <location>
        <begin position="10"/>
        <end position="44"/>
    </location>
</feature>
<evidence type="ECO:0000256" key="3">
    <source>
        <dbReference type="ARBA" id="ARBA00023146"/>
    </source>
</evidence>
<gene>
    <name evidence="5" type="ORF">SAMN05216366_1599</name>
</gene>
<organism evidence="5 6">
    <name type="scientific">Selenomonas ruminantium</name>
    <dbReference type="NCBI Taxonomy" id="971"/>
    <lineage>
        <taxon>Bacteria</taxon>
        <taxon>Bacillati</taxon>
        <taxon>Bacillota</taxon>
        <taxon>Negativicutes</taxon>
        <taxon>Selenomonadales</taxon>
        <taxon>Selenomonadaceae</taxon>
        <taxon>Selenomonas</taxon>
    </lineage>
</organism>
<dbReference type="SUPFAM" id="SSF52954">
    <property type="entry name" value="Class II aaRS ABD-related"/>
    <property type="match status" value="1"/>
</dbReference>
<evidence type="ECO:0000313" key="6">
    <source>
        <dbReference type="Proteomes" id="UP000182412"/>
    </source>
</evidence>
<dbReference type="Proteomes" id="UP000182412">
    <property type="component" value="Unassembled WGS sequence"/>
</dbReference>
<protein>
    <submittedName>
        <fullName evidence="5">Anticodon binding domain-containing protein</fullName>
    </submittedName>
</protein>
<dbReference type="EMBL" id="FNJQ01000059">
    <property type="protein sequence ID" value="SDP78936.1"/>
    <property type="molecule type" value="Genomic_DNA"/>
</dbReference>
<evidence type="ECO:0000256" key="1">
    <source>
        <dbReference type="ARBA" id="ARBA00022490"/>
    </source>
</evidence>
<evidence type="ECO:0000256" key="2">
    <source>
        <dbReference type="ARBA" id="ARBA00022840"/>
    </source>
</evidence>
<keyword evidence="2" id="KW-0067">ATP-binding</keyword>
<keyword evidence="2" id="KW-0547">Nucleotide-binding</keyword>
<dbReference type="GO" id="GO:0005524">
    <property type="term" value="F:ATP binding"/>
    <property type="evidence" value="ECO:0007669"/>
    <property type="project" value="UniProtKB-KW"/>
</dbReference>
<keyword evidence="3" id="KW-0436">Ligase</keyword>
<dbReference type="Pfam" id="PF03129">
    <property type="entry name" value="HGTP_anticodon"/>
    <property type="match status" value="1"/>
</dbReference>
<keyword evidence="1" id="KW-0963">Cytoplasm</keyword>
<dbReference type="Gene3D" id="3.40.50.800">
    <property type="entry name" value="Anticodon-binding domain"/>
    <property type="match status" value="1"/>
</dbReference>
<evidence type="ECO:0000259" key="4">
    <source>
        <dbReference type="Pfam" id="PF03129"/>
    </source>
</evidence>